<comment type="caution">
    <text evidence="2">The sequence shown here is derived from an EMBL/GenBank/DDBJ whole genome shotgun (WGS) entry which is preliminary data.</text>
</comment>
<evidence type="ECO:0000313" key="3">
    <source>
        <dbReference type="Proteomes" id="UP000094526"/>
    </source>
</evidence>
<evidence type="ECO:0000313" key="2">
    <source>
        <dbReference type="EMBL" id="OCT53461.1"/>
    </source>
</evidence>
<dbReference type="OrthoDB" id="4150903at2759"/>
<dbReference type="AlphaFoldDB" id="A0A1C1CYC9"/>
<keyword evidence="3" id="KW-1185">Reference proteome</keyword>
<protein>
    <submittedName>
        <fullName evidence="2">Uncharacterized protein</fullName>
    </submittedName>
</protein>
<evidence type="ECO:0000256" key="1">
    <source>
        <dbReference type="SAM" id="MobiDB-lite"/>
    </source>
</evidence>
<accession>A0A1C1CYC9</accession>
<feature type="compositionally biased region" description="Basic and acidic residues" evidence="1">
    <location>
        <begin position="60"/>
        <end position="70"/>
    </location>
</feature>
<feature type="region of interest" description="Disordered" evidence="1">
    <location>
        <begin position="45"/>
        <end position="70"/>
    </location>
</feature>
<reference evidence="3" key="1">
    <citation type="submission" date="2015-07" db="EMBL/GenBank/DDBJ databases">
        <authorList>
            <person name="Teixeira M.M."/>
            <person name="Souza R.C."/>
            <person name="Almeida L.G."/>
            <person name="Vicente V.A."/>
            <person name="de Hoog S."/>
            <person name="Bocca A.L."/>
            <person name="de Almeida S.R."/>
            <person name="Vasconcelos A.T."/>
            <person name="Felipe M.S."/>
        </authorList>
    </citation>
    <scope>NUCLEOTIDE SEQUENCE [LARGE SCALE GENOMIC DNA]</scope>
    <source>
        <strain evidence="3">KSF</strain>
    </source>
</reference>
<dbReference type="VEuPathDB" id="FungiDB:CLCR_10217"/>
<organism evidence="2 3">
    <name type="scientific">Cladophialophora carrionii</name>
    <dbReference type="NCBI Taxonomy" id="86049"/>
    <lineage>
        <taxon>Eukaryota</taxon>
        <taxon>Fungi</taxon>
        <taxon>Dikarya</taxon>
        <taxon>Ascomycota</taxon>
        <taxon>Pezizomycotina</taxon>
        <taxon>Eurotiomycetes</taxon>
        <taxon>Chaetothyriomycetidae</taxon>
        <taxon>Chaetothyriales</taxon>
        <taxon>Herpotrichiellaceae</taxon>
        <taxon>Cladophialophora</taxon>
    </lineage>
</organism>
<gene>
    <name evidence="2" type="ORF">CLCR_10217</name>
</gene>
<feature type="compositionally biased region" description="Low complexity" evidence="1">
    <location>
        <begin position="102"/>
        <end position="111"/>
    </location>
</feature>
<dbReference type="Proteomes" id="UP000094526">
    <property type="component" value="Unassembled WGS sequence"/>
</dbReference>
<sequence>MADQVNKKPSFAALRKWYQKRCRSVERNVQSESQHSATQIQDFLAHQPGAEYRQTVQRKPRVESDLHEEAQRKSQYLEFCHGRSELDSTPPRASVSTVSLPSTATTGSTAGVAQQPARPHQSLPRPRPRARPVVEGPEDFEQFRSDLRGRVELESTVARAQKQPRPQPKSFAIDLTQAQLAKEQLHAGPKAKAFKAFSGEPVEKGLEKIQAYPGVPKRKPVGYIPPTLQPGYVNGVPPVLRACHSITNLALPQNKPSESAATATTKNYSYPLVDFHQGLFVNANLSEASLSSRYQDPRIPAMEFASRGLADEVNAELTRLRVPDEKEVIRPKSGVPDEKEVVRPKSRAWMSPGSPLNQNAYELEASAPGFPILQAKAVNVRSHTPQIVRVTKRQELETASPVSPLSSDAGKVNFREYNWPRFVDKEFVDPAEEHSRRYRYRRREVLKERDRSPD</sequence>
<name>A0A1C1CYC9_9EURO</name>
<dbReference type="VEuPathDB" id="FungiDB:G647_00427"/>
<proteinExistence type="predicted"/>
<dbReference type="EMBL" id="LGRB01000008">
    <property type="protein sequence ID" value="OCT53461.1"/>
    <property type="molecule type" value="Genomic_DNA"/>
</dbReference>
<feature type="region of interest" description="Disordered" evidence="1">
    <location>
        <begin position="83"/>
        <end position="133"/>
    </location>
</feature>